<dbReference type="STRING" id="1220578.FPE01S_02_08380"/>
<dbReference type="EMBL" id="BBWV01000002">
    <property type="protein sequence ID" value="GAO43732.1"/>
    <property type="molecule type" value="Genomic_DNA"/>
</dbReference>
<evidence type="ECO:0000313" key="1">
    <source>
        <dbReference type="EMBL" id="GAO43732.1"/>
    </source>
</evidence>
<gene>
    <name evidence="1" type="ORF">FPE01S_02_08380</name>
</gene>
<reference evidence="1 2" key="1">
    <citation type="submission" date="2015-04" db="EMBL/GenBank/DDBJ databases">
        <title>Whole genome shotgun sequence of Flavihumibacter petaseus NBRC 106054.</title>
        <authorList>
            <person name="Miyazawa S."/>
            <person name="Hosoyama A."/>
            <person name="Hashimoto M."/>
            <person name="Noguchi M."/>
            <person name="Tsuchikane K."/>
            <person name="Ohji S."/>
            <person name="Yamazoe A."/>
            <person name="Ichikawa N."/>
            <person name="Kimura A."/>
            <person name="Fujita N."/>
        </authorList>
    </citation>
    <scope>NUCLEOTIDE SEQUENCE [LARGE SCALE GENOMIC DNA]</scope>
    <source>
        <strain evidence="1 2">NBRC 106054</strain>
    </source>
</reference>
<keyword evidence="2" id="KW-1185">Reference proteome</keyword>
<dbReference type="RefSeq" id="WP_046369565.1">
    <property type="nucleotide sequence ID" value="NZ_BBWV01000002.1"/>
</dbReference>
<organism evidence="1 2">
    <name type="scientific">Flavihumibacter petaseus NBRC 106054</name>
    <dbReference type="NCBI Taxonomy" id="1220578"/>
    <lineage>
        <taxon>Bacteria</taxon>
        <taxon>Pseudomonadati</taxon>
        <taxon>Bacteroidota</taxon>
        <taxon>Chitinophagia</taxon>
        <taxon>Chitinophagales</taxon>
        <taxon>Chitinophagaceae</taxon>
        <taxon>Flavihumibacter</taxon>
    </lineage>
</organism>
<comment type="caution">
    <text evidence="1">The sequence shown here is derived from an EMBL/GenBank/DDBJ whole genome shotgun (WGS) entry which is preliminary data.</text>
</comment>
<evidence type="ECO:0000313" key="2">
    <source>
        <dbReference type="Proteomes" id="UP000033121"/>
    </source>
</evidence>
<dbReference type="AlphaFoldDB" id="A0A0E9N130"/>
<sequence length="200" mass="22169">MNDDIIFDYEKEAILFIQNKVFAGIYDTDSIFGLLNQTEEFVQQTNVITQISIDIENAEDTAELLLPKLRYAIKNEDIKLLDAILDGLKAAASVNYFQGSPPDKTIPAITGVIAALIKLGRDLLKGVRLNSRELLLLVILKKDGATEISVLREQLLGKKIDIEEKELLIIIGDLSQKKSLIGTNVSLVAKTTDGRWVTTI</sequence>
<accession>A0A0E9N130</accession>
<dbReference type="Proteomes" id="UP000033121">
    <property type="component" value="Unassembled WGS sequence"/>
</dbReference>
<protein>
    <submittedName>
        <fullName evidence="1">Uncharacterized protein</fullName>
    </submittedName>
</protein>
<name>A0A0E9N130_9BACT</name>
<proteinExistence type="predicted"/>